<dbReference type="Proteomes" id="UP000321225">
    <property type="component" value="Unassembled WGS sequence"/>
</dbReference>
<reference evidence="7 8" key="1">
    <citation type="submission" date="2019-07" db="EMBL/GenBank/DDBJ databases">
        <title>Whole genome shotgun sequence of Microbacterium aerolatum NBRC 103071.</title>
        <authorList>
            <person name="Hosoyama A."/>
            <person name="Uohara A."/>
            <person name="Ohji S."/>
            <person name="Ichikawa N."/>
        </authorList>
    </citation>
    <scope>NUCLEOTIDE SEQUENCE [LARGE SCALE GENOMIC DNA]</scope>
    <source>
        <strain evidence="7 8">NBRC 103071</strain>
    </source>
</reference>
<feature type="transmembrane region" description="Helical" evidence="5">
    <location>
        <begin position="406"/>
        <end position="425"/>
    </location>
</feature>
<feature type="transmembrane region" description="Helical" evidence="5">
    <location>
        <begin position="431"/>
        <end position="457"/>
    </location>
</feature>
<feature type="transmembrane region" description="Helical" evidence="5">
    <location>
        <begin position="84"/>
        <end position="104"/>
    </location>
</feature>
<evidence type="ECO:0000256" key="5">
    <source>
        <dbReference type="SAM" id="Phobius"/>
    </source>
</evidence>
<sequence>MAQYTKHPVAAPPTAPERESTGHLLLRGYATLVLFAVFAHSAVYNLVGPYGAGAVMVVFLLAALGIGIPLIAKNQPQPFAWRRLPWAALGYVVLALVSVAWSQWRLPTLITWTLLGAVTVNALLLAHALSWHEIVRSLAAAFKWIVGLSLALELLVAVVLQHPLLPNFVTLPVGDVDPHWYWVRENLLDGGRIQGIVGNSNMLAIICLFAIITFGIQIAMRARWRVTHALWTLLAAYLMFRASSATAYLCALAAAVVLLVAILIRRTRTPGGRTRIYAICGGIVAVAIVALVVFREPLFTALGRGADLTGRTDLVWTKVLERAAQHPIFGNGFSSPWIPTDPAFDQWIVDHGITVFHAHNMWLDVLMQLGVLGVVLMAAAYLSLLWRSWFFAADRPRWDLRADRPYSPLTLLPALFTVVLLVQGLAESTPIMLWGWMLLVLFSFKIKAVPLIGVGLSEKARVTDRGREARRIP</sequence>
<feature type="transmembrane region" description="Helical" evidence="5">
    <location>
        <begin position="196"/>
        <end position="216"/>
    </location>
</feature>
<dbReference type="OrthoDB" id="1118146at2"/>
<dbReference type="InterPro" id="IPR007016">
    <property type="entry name" value="O-antigen_ligase-rel_domated"/>
</dbReference>
<feature type="transmembrane region" description="Helical" evidence="5">
    <location>
        <begin position="24"/>
        <end position="44"/>
    </location>
</feature>
<feature type="transmembrane region" description="Helical" evidence="5">
    <location>
        <begin position="141"/>
        <end position="160"/>
    </location>
</feature>
<accession>A0A511A9U9</accession>
<keyword evidence="2 5" id="KW-0812">Transmembrane</keyword>
<comment type="subcellular location">
    <subcellularLocation>
        <location evidence="1">Membrane</location>
        <topology evidence="1">Multi-pass membrane protein</topology>
    </subcellularLocation>
</comment>
<evidence type="ECO:0000259" key="6">
    <source>
        <dbReference type="Pfam" id="PF04932"/>
    </source>
</evidence>
<dbReference type="PANTHER" id="PTHR37422:SF13">
    <property type="entry name" value="LIPOPOLYSACCHARIDE BIOSYNTHESIS PROTEIN PA4999-RELATED"/>
    <property type="match status" value="1"/>
</dbReference>
<evidence type="ECO:0000313" key="7">
    <source>
        <dbReference type="EMBL" id="GEK84965.1"/>
    </source>
</evidence>
<feature type="transmembrane region" description="Helical" evidence="5">
    <location>
        <begin position="110"/>
        <end position="129"/>
    </location>
</feature>
<feature type="domain" description="O-antigen ligase-related" evidence="6">
    <location>
        <begin position="233"/>
        <end position="377"/>
    </location>
</feature>
<keyword evidence="4 5" id="KW-0472">Membrane</keyword>
<feature type="transmembrane region" description="Helical" evidence="5">
    <location>
        <begin position="276"/>
        <end position="294"/>
    </location>
</feature>
<name>A0A511A9U9_9MICO</name>
<evidence type="ECO:0000256" key="3">
    <source>
        <dbReference type="ARBA" id="ARBA00022989"/>
    </source>
</evidence>
<dbReference type="AlphaFoldDB" id="A0A511A9U9"/>
<dbReference type="RefSeq" id="WP_147037636.1">
    <property type="nucleotide sequence ID" value="NZ_BJUW01000001.1"/>
</dbReference>
<gene>
    <name evidence="7" type="ORF">MAE01_01410</name>
</gene>
<feature type="transmembrane region" description="Helical" evidence="5">
    <location>
        <begin position="50"/>
        <end position="72"/>
    </location>
</feature>
<dbReference type="Pfam" id="PF04932">
    <property type="entry name" value="Wzy_C"/>
    <property type="match status" value="1"/>
</dbReference>
<evidence type="ECO:0000313" key="8">
    <source>
        <dbReference type="Proteomes" id="UP000321225"/>
    </source>
</evidence>
<keyword evidence="3 5" id="KW-1133">Transmembrane helix</keyword>
<feature type="transmembrane region" description="Helical" evidence="5">
    <location>
        <begin position="365"/>
        <end position="386"/>
    </location>
</feature>
<evidence type="ECO:0000256" key="2">
    <source>
        <dbReference type="ARBA" id="ARBA00022692"/>
    </source>
</evidence>
<evidence type="ECO:0000256" key="4">
    <source>
        <dbReference type="ARBA" id="ARBA00023136"/>
    </source>
</evidence>
<dbReference type="InterPro" id="IPR051533">
    <property type="entry name" value="WaaL-like"/>
</dbReference>
<feature type="transmembrane region" description="Helical" evidence="5">
    <location>
        <begin position="223"/>
        <end position="240"/>
    </location>
</feature>
<dbReference type="PANTHER" id="PTHR37422">
    <property type="entry name" value="TEICHURONIC ACID BIOSYNTHESIS PROTEIN TUAE"/>
    <property type="match status" value="1"/>
</dbReference>
<evidence type="ECO:0000256" key="1">
    <source>
        <dbReference type="ARBA" id="ARBA00004141"/>
    </source>
</evidence>
<keyword evidence="8" id="KW-1185">Reference proteome</keyword>
<organism evidence="7 8">
    <name type="scientific">Microbacterium aerolatum</name>
    <dbReference type="NCBI Taxonomy" id="153731"/>
    <lineage>
        <taxon>Bacteria</taxon>
        <taxon>Bacillati</taxon>
        <taxon>Actinomycetota</taxon>
        <taxon>Actinomycetes</taxon>
        <taxon>Micrococcales</taxon>
        <taxon>Microbacteriaceae</taxon>
        <taxon>Microbacterium</taxon>
    </lineage>
</organism>
<proteinExistence type="predicted"/>
<dbReference type="EMBL" id="BJUW01000001">
    <property type="protein sequence ID" value="GEK84965.1"/>
    <property type="molecule type" value="Genomic_DNA"/>
</dbReference>
<dbReference type="GO" id="GO:0016020">
    <property type="term" value="C:membrane"/>
    <property type="evidence" value="ECO:0007669"/>
    <property type="project" value="UniProtKB-SubCell"/>
</dbReference>
<feature type="transmembrane region" description="Helical" evidence="5">
    <location>
        <begin position="246"/>
        <end position="264"/>
    </location>
</feature>
<protein>
    <recommendedName>
        <fullName evidence="6">O-antigen ligase-related domain-containing protein</fullName>
    </recommendedName>
</protein>
<comment type="caution">
    <text evidence="7">The sequence shown here is derived from an EMBL/GenBank/DDBJ whole genome shotgun (WGS) entry which is preliminary data.</text>
</comment>